<feature type="compositionally biased region" description="Polar residues" evidence="1">
    <location>
        <begin position="47"/>
        <end position="61"/>
    </location>
</feature>
<accession>A0A0C3KHC9</accession>
<feature type="region of interest" description="Disordered" evidence="1">
    <location>
        <begin position="1"/>
        <end position="140"/>
    </location>
</feature>
<dbReference type="AlphaFoldDB" id="A0A0C3KHC9"/>
<evidence type="ECO:0000313" key="3">
    <source>
        <dbReference type="Proteomes" id="UP000054217"/>
    </source>
</evidence>
<feature type="compositionally biased region" description="Basic and acidic residues" evidence="1">
    <location>
        <begin position="106"/>
        <end position="117"/>
    </location>
</feature>
<organism evidence="2 3">
    <name type="scientific">Pisolithus tinctorius Marx 270</name>
    <dbReference type="NCBI Taxonomy" id="870435"/>
    <lineage>
        <taxon>Eukaryota</taxon>
        <taxon>Fungi</taxon>
        <taxon>Dikarya</taxon>
        <taxon>Basidiomycota</taxon>
        <taxon>Agaricomycotina</taxon>
        <taxon>Agaricomycetes</taxon>
        <taxon>Agaricomycetidae</taxon>
        <taxon>Boletales</taxon>
        <taxon>Sclerodermatineae</taxon>
        <taxon>Pisolithaceae</taxon>
        <taxon>Pisolithus</taxon>
    </lineage>
</organism>
<name>A0A0C3KHC9_PISTI</name>
<reference evidence="3" key="2">
    <citation type="submission" date="2015-01" db="EMBL/GenBank/DDBJ databases">
        <title>Evolutionary Origins and Diversification of the Mycorrhizal Mutualists.</title>
        <authorList>
            <consortium name="DOE Joint Genome Institute"/>
            <consortium name="Mycorrhizal Genomics Consortium"/>
            <person name="Kohler A."/>
            <person name="Kuo A."/>
            <person name="Nagy L.G."/>
            <person name="Floudas D."/>
            <person name="Copeland A."/>
            <person name="Barry K.W."/>
            <person name="Cichocki N."/>
            <person name="Veneault-Fourrey C."/>
            <person name="LaButti K."/>
            <person name="Lindquist E.A."/>
            <person name="Lipzen A."/>
            <person name="Lundell T."/>
            <person name="Morin E."/>
            <person name="Murat C."/>
            <person name="Riley R."/>
            <person name="Ohm R."/>
            <person name="Sun H."/>
            <person name="Tunlid A."/>
            <person name="Henrissat B."/>
            <person name="Grigoriev I.V."/>
            <person name="Hibbett D.S."/>
            <person name="Martin F."/>
        </authorList>
    </citation>
    <scope>NUCLEOTIDE SEQUENCE [LARGE SCALE GENOMIC DNA]</scope>
    <source>
        <strain evidence="3">Marx 270</strain>
    </source>
</reference>
<dbReference type="HOGENOM" id="CLU_036516_2_1_1"/>
<dbReference type="Proteomes" id="UP000054217">
    <property type="component" value="Unassembled WGS sequence"/>
</dbReference>
<gene>
    <name evidence="2" type="ORF">M404DRAFT_22228</name>
</gene>
<sequence>MDSPRSVNTENNYADLLGESVYDPATDRDDLLVPPIACYRHSPPPSTTTGFPESDTSSLVSQWEVPTPVSRPLRPRPHQGFSVRRVPVPKARVPREGDSNQQGKGKAKEKSHHDGNKRAATPGPSDAPVPPYVRPASPVSSRNATLDLLTSVTLARDDEPALDVFNKGDDIDGCSPEQVEYFGVLSEIYRAADVIGRATNWIRVRQLSGTAPLAEVIMTSMLEKGYADVLEAITGGAYHHLRDRQVREFLAPTASRLLEWIKPKDKPVIPEMKPDVNKEVRWDPPLEFMDNATVFKETAKRLGMGRSESGWINFLTDASWAGLDKEYHNTVHASSGLPPTPFVPVPTDQLRFYLGGRASVPEGHPLYKFTCYQCRYLGHWSCRNGQGSRWTQASEEPPTPPTPSPVTAHTRSRRPLRNLSANARASSSRV</sequence>
<dbReference type="STRING" id="870435.A0A0C3KHC9"/>
<protein>
    <submittedName>
        <fullName evidence="2">Uncharacterized protein</fullName>
    </submittedName>
</protein>
<evidence type="ECO:0000256" key="1">
    <source>
        <dbReference type="SAM" id="MobiDB-lite"/>
    </source>
</evidence>
<dbReference type="EMBL" id="KN831955">
    <property type="protein sequence ID" value="KIO09002.1"/>
    <property type="molecule type" value="Genomic_DNA"/>
</dbReference>
<proteinExistence type="predicted"/>
<feature type="region of interest" description="Disordered" evidence="1">
    <location>
        <begin position="387"/>
        <end position="430"/>
    </location>
</feature>
<evidence type="ECO:0000313" key="2">
    <source>
        <dbReference type="EMBL" id="KIO09002.1"/>
    </source>
</evidence>
<reference evidence="2 3" key="1">
    <citation type="submission" date="2014-04" db="EMBL/GenBank/DDBJ databases">
        <authorList>
            <consortium name="DOE Joint Genome Institute"/>
            <person name="Kuo A."/>
            <person name="Kohler A."/>
            <person name="Costa M.D."/>
            <person name="Nagy L.G."/>
            <person name="Floudas D."/>
            <person name="Copeland A."/>
            <person name="Barry K.W."/>
            <person name="Cichocki N."/>
            <person name="Veneault-Fourrey C."/>
            <person name="LaButti K."/>
            <person name="Lindquist E.A."/>
            <person name="Lipzen A."/>
            <person name="Lundell T."/>
            <person name="Morin E."/>
            <person name="Murat C."/>
            <person name="Sun H."/>
            <person name="Tunlid A."/>
            <person name="Henrissat B."/>
            <person name="Grigoriev I.V."/>
            <person name="Hibbett D.S."/>
            <person name="Martin F."/>
            <person name="Nordberg H.P."/>
            <person name="Cantor M.N."/>
            <person name="Hua S.X."/>
        </authorList>
    </citation>
    <scope>NUCLEOTIDE SEQUENCE [LARGE SCALE GENOMIC DNA]</scope>
    <source>
        <strain evidence="2 3">Marx 270</strain>
    </source>
</reference>
<keyword evidence="3" id="KW-1185">Reference proteome</keyword>
<feature type="compositionally biased region" description="Low complexity" evidence="1">
    <location>
        <begin position="417"/>
        <end position="430"/>
    </location>
</feature>
<dbReference type="InParanoid" id="A0A0C3KHC9"/>
<feature type="compositionally biased region" description="Polar residues" evidence="1">
    <location>
        <begin position="1"/>
        <end position="12"/>
    </location>
</feature>